<dbReference type="RefSeq" id="WP_209513456.1">
    <property type="nucleotide sequence ID" value="NZ_JAGIOH010000001.1"/>
</dbReference>
<dbReference type="Proteomes" id="UP001519291">
    <property type="component" value="Unassembled WGS sequence"/>
</dbReference>
<dbReference type="PANTHER" id="PTHR42794">
    <property type="entry name" value="HEMIN IMPORT ATP-BINDING PROTEIN HMUV"/>
    <property type="match status" value="1"/>
</dbReference>
<evidence type="ECO:0000313" key="4">
    <source>
        <dbReference type="EMBL" id="MBP2400918.1"/>
    </source>
</evidence>
<feature type="domain" description="ABC transporter" evidence="3">
    <location>
        <begin position="6"/>
        <end position="238"/>
    </location>
</feature>
<evidence type="ECO:0000256" key="2">
    <source>
        <dbReference type="ARBA" id="ARBA00022840"/>
    </source>
</evidence>
<evidence type="ECO:0000313" key="5">
    <source>
        <dbReference type="Proteomes" id="UP001519291"/>
    </source>
</evidence>
<dbReference type="SMART" id="SM00382">
    <property type="entry name" value="AAA"/>
    <property type="match status" value="1"/>
</dbReference>
<keyword evidence="1" id="KW-0547">Nucleotide-binding</keyword>
<dbReference type="InterPro" id="IPR017871">
    <property type="entry name" value="ABC_transporter-like_CS"/>
</dbReference>
<dbReference type="PANTHER" id="PTHR42794:SF2">
    <property type="entry name" value="ABC TRANSPORTER ATP-BINDING PROTEIN"/>
    <property type="match status" value="1"/>
</dbReference>
<dbReference type="InterPro" id="IPR027417">
    <property type="entry name" value="P-loop_NTPase"/>
</dbReference>
<protein>
    <submittedName>
        <fullName evidence="4">Iron complex transport system ATP-binding protein</fullName>
    </submittedName>
</protein>
<proteinExistence type="predicted"/>
<dbReference type="CDD" id="cd03214">
    <property type="entry name" value="ABC_Iron-Siderophores_B12_Hemin"/>
    <property type="match status" value="1"/>
</dbReference>
<organism evidence="4 5">
    <name type="scientific">Streptomyces syringium</name>
    <dbReference type="NCBI Taxonomy" id="76729"/>
    <lineage>
        <taxon>Bacteria</taxon>
        <taxon>Bacillati</taxon>
        <taxon>Actinomycetota</taxon>
        <taxon>Actinomycetes</taxon>
        <taxon>Kitasatosporales</taxon>
        <taxon>Streptomycetaceae</taxon>
        <taxon>Streptomyces</taxon>
    </lineage>
</organism>
<sequence length="301" mass="31941">MSATELCVEGLTVTAGAHRLIHDVSVNAAPGEVVGVVGPNGSGKSSLLRTVYRVLRPDTGRVIVDGADAWQLPVRRLARTLAAVVQEPGADFDLVVRDVVAMGRTPHKRLLDGDTAEDTRLVDSALARVDATELSDRPFGRLSGGERQRVLIARALAQQPTLLVLDEPTNHLDIRHQMQVLGLLRRLPTTALVALHDLNLAAYYCDRLYVLRDGAVAASGPPREVLTARLLAEVYGVTGEVTLHPRTGAPHVTFFPEETASGGDVVVAEKPAAAIDGRQSEPWSCGACGEGAGAGRSRPPS</sequence>
<name>A0ABS4XYY2_9ACTN</name>
<dbReference type="PROSITE" id="PS00211">
    <property type="entry name" value="ABC_TRANSPORTER_1"/>
    <property type="match status" value="1"/>
</dbReference>
<dbReference type="SUPFAM" id="SSF52540">
    <property type="entry name" value="P-loop containing nucleoside triphosphate hydrolases"/>
    <property type="match status" value="1"/>
</dbReference>
<dbReference type="Pfam" id="PF00005">
    <property type="entry name" value="ABC_tran"/>
    <property type="match status" value="1"/>
</dbReference>
<reference evidence="4 5" key="1">
    <citation type="submission" date="2021-03" db="EMBL/GenBank/DDBJ databases">
        <title>Sequencing the genomes of 1000 actinobacteria strains.</title>
        <authorList>
            <person name="Klenk H.-P."/>
        </authorList>
    </citation>
    <scope>NUCLEOTIDE SEQUENCE [LARGE SCALE GENOMIC DNA]</scope>
    <source>
        <strain evidence="4 5">DSM 41480</strain>
    </source>
</reference>
<accession>A0ABS4XYY2</accession>
<keyword evidence="5" id="KW-1185">Reference proteome</keyword>
<dbReference type="GeneID" id="91567272"/>
<dbReference type="PROSITE" id="PS50893">
    <property type="entry name" value="ABC_TRANSPORTER_2"/>
    <property type="match status" value="1"/>
</dbReference>
<evidence type="ECO:0000256" key="1">
    <source>
        <dbReference type="ARBA" id="ARBA00022741"/>
    </source>
</evidence>
<dbReference type="EMBL" id="JAGIOH010000001">
    <property type="protein sequence ID" value="MBP2400918.1"/>
    <property type="molecule type" value="Genomic_DNA"/>
</dbReference>
<keyword evidence="2 4" id="KW-0067">ATP-binding</keyword>
<dbReference type="Gene3D" id="3.40.50.300">
    <property type="entry name" value="P-loop containing nucleotide triphosphate hydrolases"/>
    <property type="match status" value="1"/>
</dbReference>
<dbReference type="GO" id="GO:0005524">
    <property type="term" value="F:ATP binding"/>
    <property type="evidence" value="ECO:0007669"/>
    <property type="project" value="UniProtKB-KW"/>
</dbReference>
<dbReference type="InterPro" id="IPR003593">
    <property type="entry name" value="AAA+_ATPase"/>
</dbReference>
<dbReference type="InterPro" id="IPR003439">
    <property type="entry name" value="ABC_transporter-like_ATP-bd"/>
</dbReference>
<gene>
    <name evidence="4" type="ORF">JO379_000387</name>
</gene>
<evidence type="ECO:0000259" key="3">
    <source>
        <dbReference type="PROSITE" id="PS50893"/>
    </source>
</evidence>
<comment type="caution">
    <text evidence="4">The sequence shown here is derived from an EMBL/GenBank/DDBJ whole genome shotgun (WGS) entry which is preliminary data.</text>
</comment>